<dbReference type="AlphaFoldDB" id="A0A1M4UC43"/>
<evidence type="ECO:0000313" key="3">
    <source>
        <dbReference type="Proteomes" id="UP000184076"/>
    </source>
</evidence>
<dbReference type="Proteomes" id="UP000184076">
    <property type="component" value="Unassembled WGS sequence"/>
</dbReference>
<protein>
    <recommendedName>
        <fullName evidence="1">Antitoxin Xre/MbcA/ParS-like toxin-binding domain-containing protein</fullName>
    </recommendedName>
</protein>
<dbReference type="SUPFAM" id="SSF103642">
    <property type="entry name" value="Sec-C motif"/>
    <property type="match status" value="1"/>
</dbReference>
<dbReference type="Gene3D" id="3.10.450.50">
    <property type="match status" value="1"/>
</dbReference>
<organism evidence="2 3">
    <name type="scientific">Desulfacinum infernum DSM 9756</name>
    <dbReference type="NCBI Taxonomy" id="1121391"/>
    <lineage>
        <taxon>Bacteria</taxon>
        <taxon>Pseudomonadati</taxon>
        <taxon>Thermodesulfobacteriota</taxon>
        <taxon>Syntrophobacteria</taxon>
        <taxon>Syntrophobacterales</taxon>
        <taxon>Syntrophobacteraceae</taxon>
        <taxon>Desulfacinum</taxon>
    </lineage>
</organism>
<dbReference type="InterPro" id="IPR058292">
    <property type="entry name" value="DUF7986"/>
</dbReference>
<dbReference type="Pfam" id="PF25948">
    <property type="entry name" value="DUF7986"/>
    <property type="match status" value="1"/>
</dbReference>
<proteinExistence type="predicted"/>
<dbReference type="Pfam" id="PF09722">
    <property type="entry name" value="Xre_MbcA_ParS_C"/>
    <property type="match status" value="1"/>
</dbReference>
<dbReference type="STRING" id="1121391.SAMN02745206_00441"/>
<dbReference type="InterPro" id="IPR004027">
    <property type="entry name" value="SEC_C_motif"/>
</dbReference>
<gene>
    <name evidence="2" type="ORF">SAMN02745206_00441</name>
</gene>
<reference evidence="3" key="1">
    <citation type="submission" date="2016-11" db="EMBL/GenBank/DDBJ databases">
        <authorList>
            <person name="Varghese N."/>
            <person name="Submissions S."/>
        </authorList>
    </citation>
    <scope>NUCLEOTIDE SEQUENCE [LARGE SCALE GENOMIC DNA]</scope>
    <source>
        <strain evidence="3">DSM 9756</strain>
    </source>
</reference>
<sequence length="486" mass="55602">MKTTGRNDPCPCGSGKKYKKCCLNKTAGPSLELYYERLSRAYDNLVDRLMSYGKGVFGPEAVAVAMDEFLVWPETEEDVDEVDYKRLFPTFVPWFLFNWEYDPLETEIELPGPQGRTVAELYAEHRALRLDTLERLLIEAVNRKPFSFYDVVSVDKGKAVQLKDLFTGKAVHVLERSASQVLQPGDVIFGNAATVDGVGMLIAAGMTFFPPDRKPAIIELRKRLQSGNRVIDDEVLHDWDAEIRQLYFDLEREMMAGPMLCNTDGHRLEFHRLIYEIPSAEKAFEKLHDLCHSRTREELEEDADRDESGRVIGLEFPWDRLEFKGVRGVPNTVLGRIRLDDRRLIAEVNSAERAEMLRREIDRRLGPNARFMADEIQSLKALLHKESAGPSSEDASRKHKEVMEQHPEARALIEEMLCTHWEHWIDEPIPALHGKTPREAVRTADGREAVEALLQNVERSPGADPFTAELNRREARRVRRLLGLSP</sequence>
<dbReference type="EMBL" id="FQVB01000005">
    <property type="protein sequence ID" value="SHE54431.1"/>
    <property type="molecule type" value="Genomic_DNA"/>
</dbReference>
<accession>A0A1M4UC43</accession>
<dbReference type="RefSeq" id="WP_073036555.1">
    <property type="nucleotide sequence ID" value="NZ_FQVB01000005.1"/>
</dbReference>
<evidence type="ECO:0000313" key="2">
    <source>
        <dbReference type="EMBL" id="SHE54431.1"/>
    </source>
</evidence>
<evidence type="ECO:0000259" key="1">
    <source>
        <dbReference type="Pfam" id="PF09722"/>
    </source>
</evidence>
<dbReference type="InterPro" id="IPR024467">
    <property type="entry name" value="Xre/MbcA/ParS-like_toxin-bd"/>
</dbReference>
<dbReference type="Pfam" id="PF02810">
    <property type="entry name" value="SEC-C"/>
    <property type="match status" value="1"/>
</dbReference>
<keyword evidence="3" id="KW-1185">Reference proteome</keyword>
<name>A0A1M4UC43_9BACT</name>
<feature type="domain" description="Antitoxin Xre/MbcA/ParS-like toxin-binding" evidence="1">
    <location>
        <begin position="422"/>
        <end position="455"/>
    </location>
</feature>